<dbReference type="InterPro" id="IPR001387">
    <property type="entry name" value="Cro/C1-type_HTH"/>
</dbReference>
<dbReference type="Pfam" id="PF01381">
    <property type="entry name" value="HTH_3"/>
    <property type="match status" value="1"/>
</dbReference>
<dbReference type="Gene3D" id="1.10.260.40">
    <property type="entry name" value="lambda repressor-like DNA-binding domains"/>
    <property type="match status" value="1"/>
</dbReference>
<keyword evidence="4" id="KW-1185">Reference proteome</keyword>
<feature type="domain" description="HTH cro/C1-type" evidence="2">
    <location>
        <begin position="32"/>
        <end position="86"/>
    </location>
</feature>
<dbReference type="SUPFAM" id="SSF47413">
    <property type="entry name" value="lambda repressor-like DNA-binding domains"/>
    <property type="match status" value="1"/>
</dbReference>
<feature type="region of interest" description="Disordered" evidence="1">
    <location>
        <begin position="1"/>
        <end position="20"/>
    </location>
</feature>
<reference evidence="3 4" key="1">
    <citation type="journal article" date="2019" name="Int. J. Syst. Evol. Microbiol.">
        <title>The Global Catalogue of Microorganisms (GCM) 10K type strain sequencing project: providing services to taxonomists for standard genome sequencing and annotation.</title>
        <authorList>
            <consortium name="The Broad Institute Genomics Platform"/>
            <consortium name="The Broad Institute Genome Sequencing Center for Infectious Disease"/>
            <person name="Wu L."/>
            <person name="Ma J."/>
        </authorList>
    </citation>
    <scope>NUCLEOTIDE SEQUENCE [LARGE SCALE GENOMIC DNA]</scope>
    <source>
        <strain evidence="3 4">JCM 13008</strain>
    </source>
</reference>
<evidence type="ECO:0000313" key="3">
    <source>
        <dbReference type="EMBL" id="GAA1103587.1"/>
    </source>
</evidence>
<dbReference type="CDD" id="cd00093">
    <property type="entry name" value="HTH_XRE"/>
    <property type="match status" value="1"/>
</dbReference>
<dbReference type="InterPro" id="IPR010982">
    <property type="entry name" value="Lambda_DNA-bd_dom_sf"/>
</dbReference>
<dbReference type="Proteomes" id="UP001501581">
    <property type="component" value="Unassembled WGS sequence"/>
</dbReference>
<dbReference type="SMART" id="SM00530">
    <property type="entry name" value="HTH_XRE"/>
    <property type="match status" value="1"/>
</dbReference>
<feature type="compositionally biased region" description="Low complexity" evidence="1">
    <location>
        <begin position="7"/>
        <end position="20"/>
    </location>
</feature>
<comment type="caution">
    <text evidence="3">The sequence shown here is derived from an EMBL/GenBank/DDBJ whole genome shotgun (WGS) entry which is preliminary data.</text>
</comment>
<name>A0ABN1TUI9_9ACTN</name>
<dbReference type="PROSITE" id="PS50943">
    <property type="entry name" value="HTH_CROC1"/>
    <property type="match status" value="1"/>
</dbReference>
<protein>
    <recommendedName>
        <fullName evidence="2">HTH cro/C1-type domain-containing protein</fullName>
    </recommendedName>
</protein>
<accession>A0ABN1TUI9</accession>
<evidence type="ECO:0000256" key="1">
    <source>
        <dbReference type="SAM" id="MobiDB-lite"/>
    </source>
</evidence>
<organism evidence="3 4">
    <name type="scientific">Nocardioides dubius</name>
    <dbReference type="NCBI Taxonomy" id="317019"/>
    <lineage>
        <taxon>Bacteria</taxon>
        <taxon>Bacillati</taxon>
        <taxon>Actinomycetota</taxon>
        <taxon>Actinomycetes</taxon>
        <taxon>Propionibacteriales</taxon>
        <taxon>Nocardioidaceae</taxon>
        <taxon>Nocardioides</taxon>
    </lineage>
</organism>
<proteinExistence type="predicted"/>
<evidence type="ECO:0000313" key="4">
    <source>
        <dbReference type="Proteomes" id="UP001501581"/>
    </source>
</evidence>
<gene>
    <name evidence="3" type="ORF">GCM10009668_23060</name>
</gene>
<dbReference type="EMBL" id="BAAALG010000009">
    <property type="protein sequence ID" value="GAA1103587.1"/>
    <property type="molecule type" value="Genomic_DNA"/>
</dbReference>
<evidence type="ECO:0000259" key="2">
    <source>
        <dbReference type="PROSITE" id="PS50943"/>
    </source>
</evidence>
<dbReference type="RefSeq" id="WP_343994503.1">
    <property type="nucleotide sequence ID" value="NZ_BAAALG010000009.1"/>
</dbReference>
<sequence>MVDNVVPFPTARPRRSPAAAEPLWREAVGSQVREERGRRGERIADVAERAGIAPQYLSEIERGRKDPSSEVLSAVAGALDLSVLELTRRASHHLQTRSSGPLCLAA</sequence>